<dbReference type="InterPro" id="IPR036457">
    <property type="entry name" value="PPM-type-like_dom_sf"/>
</dbReference>
<comment type="caution">
    <text evidence="6">The sequence shown here is derived from an EMBL/GenBank/DDBJ whole genome shotgun (WGS) entry which is preliminary data.</text>
</comment>
<reference evidence="6 7" key="1">
    <citation type="submission" date="2015-10" db="EMBL/GenBank/DDBJ databases">
        <title>Draft genome sequence of Streptomyces corchorusii DSM 40340, type strain for the species Streptomyces corchorusii.</title>
        <authorList>
            <person name="Ruckert C."/>
            <person name="Winkler A."/>
            <person name="Kalinowski J."/>
            <person name="Kampfer P."/>
            <person name="Glaeser S."/>
        </authorList>
    </citation>
    <scope>NUCLEOTIDE SEQUENCE [LARGE SCALE GENOMIC DNA]</scope>
    <source>
        <strain evidence="6 7">DSM 40340</strain>
    </source>
</reference>
<evidence type="ECO:0000259" key="5">
    <source>
        <dbReference type="Pfam" id="PF13581"/>
    </source>
</evidence>
<dbReference type="SUPFAM" id="SSF55874">
    <property type="entry name" value="ATPase domain of HSP90 chaperone/DNA topoisomerase II/histidine kinase"/>
    <property type="match status" value="1"/>
</dbReference>
<feature type="region of interest" description="Disordered" evidence="2">
    <location>
        <begin position="1"/>
        <end position="25"/>
    </location>
</feature>
<dbReference type="PANTHER" id="PTHR35526:SF3">
    <property type="entry name" value="ANTI-SIGMA-F FACTOR RSBW"/>
    <property type="match status" value="1"/>
</dbReference>
<dbReference type="Proteomes" id="UP000053398">
    <property type="component" value="Unassembled WGS sequence"/>
</dbReference>
<accession>A0A124HP77</accession>
<feature type="domain" description="PPM-type phosphatase" evidence="4">
    <location>
        <begin position="222"/>
        <end position="344"/>
    </location>
</feature>
<dbReference type="GO" id="GO:0004674">
    <property type="term" value="F:protein serine/threonine kinase activity"/>
    <property type="evidence" value="ECO:0007669"/>
    <property type="project" value="UniProtKB-KW"/>
</dbReference>
<dbReference type="PANTHER" id="PTHR35526">
    <property type="entry name" value="ANTI-SIGMA-F FACTOR RSBW-RELATED"/>
    <property type="match status" value="1"/>
</dbReference>
<name>A0A124HP77_STRCK</name>
<dbReference type="EMBL" id="LMWP01000006">
    <property type="protein sequence ID" value="KUN31347.1"/>
    <property type="molecule type" value="Genomic_DNA"/>
</dbReference>
<gene>
    <name evidence="6" type="ORF">AQJ11_07615</name>
</gene>
<dbReference type="AlphaFoldDB" id="A0A124HP77"/>
<evidence type="ECO:0000256" key="3">
    <source>
        <dbReference type="SAM" id="Phobius"/>
    </source>
</evidence>
<protein>
    <recommendedName>
        <fullName evidence="8">PPM-type phosphatase domain-containing protein</fullName>
    </recommendedName>
</protein>
<evidence type="ECO:0000256" key="1">
    <source>
        <dbReference type="ARBA" id="ARBA00022527"/>
    </source>
</evidence>
<sequence length="550" mass="56351">MTSDMTSGMTSDDDPPPRVSRLHMADPEGTVTRMATVRRLLWQPGSLLAVYLCAACAVQLGASAGGLVRWSAYSVPAPLVAAALLPFGGTLTIGAATLVASVAVYGFAIHGVSEGGRTVVIAAAALSLVLSLVVCQARLRPQRSAPAPAERPAESADSAPPGAPAPSVTDLPLDLLPQPAAVDLAARRTADDGTASAQAYWLDAIPLPGARVALVAGCVEDGAATPAIAAELRAAVRTLADLDLQPEELLTRLEHVLTRLRPADGAGRHRAGASKVTVRCLYAVYDPVSGCCTLAGAGCPAPTVIRPDGVVTTVGLPASPPLGHARPPVETTEVRLPEGSVLVLRGHSPGGSGPADETVATALSVADLGSQPSLSAICQAALDTLLSGGRHAHAGVLAARTRRLGSGNVATWELTAGLASASEARKHVAAKLAAWGLEEAVATTELIVSELVTNAVRYAGPPVRLRLILQGTGLICEVSDNSSTSPHLRWARTFDESGRGLLIVAQLTRSWGTRHHVDGKTVWAEQHLAPPGTPDDAPADGHGTPAHGRP</sequence>
<keyword evidence="1" id="KW-0808">Transferase</keyword>
<feature type="region of interest" description="Disordered" evidence="2">
    <location>
        <begin position="144"/>
        <end position="170"/>
    </location>
</feature>
<evidence type="ECO:0000313" key="7">
    <source>
        <dbReference type="Proteomes" id="UP000053398"/>
    </source>
</evidence>
<feature type="transmembrane region" description="Helical" evidence="3">
    <location>
        <begin position="48"/>
        <end position="68"/>
    </location>
</feature>
<dbReference type="InterPro" id="IPR050267">
    <property type="entry name" value="Anti-sigma-factor_SerPK"/>
</dbReference>
<keyword evidence="3" id="KW-0812">Transmembrane</keyword>
<feature type="compositionally biased region" description="Low complexity" evidence="2">
    <location>
        <begin position="534"/>
        <end position="543"/>
    </location>
</feature>
<keyword evidence="7" id="KW-1185">Reference proteome</keyword>
<dbReference type="InterPro" id="IPR003594">
    <property type="entry name" value="HATPase_dom"/>
</dbReference>
<evidence type="ECO:0008006" key="8">
    <source>
        <dbReference type="Google" id="ProtNLM"/>
    </source>
</evidence>
<dbReference type="InterPro" id="IPR036890">
    <property type="entry name" value="HATPase_C_sf"/>
</dbReference>
<feature type="transmembrane region" description="Helical" evidence="3">
    <location>
        <begin position="80"/>
        <end position="107"/>
    </location>
</feature>
<organism evidence="6 7">
    <name type="scientific">Streptomyces corchorusii</name>
    <name type="common">Streptomyces chibaensis</name>
    <dbReference type="NCBI Taxonomy" id="1903"/>
    <lineage>
        <taxon>Bacteria</taxon>
        <taxon>Bacillati</taxon>
        <taxon>Actinomycetota</taxon>
        <taxon>Actinomycetes</taxon>
        <taxon>Kitasatosporales</taxon>
        <taxon>Streptomycetaceae</taxon>
        <taxon>Streptomyces</taxon>
    </lineage>
</organism>
<dbReference type="RefSeq" id="WP_059262347.1">
    <property type="nucleotide sequence ID" value="NZ_KQ948353.1"/>
</dbReference>
<keyword evidence="1" id="KW-0723">Serine/threonine-protein kinase</keyword>
<keyword evidence="1" id="KW-0418">Kinase</keyword>
<feature type="domain" description="Histidine kinase/HSP90-like ATPase" evidence="5">
    <location>
        <begin position="415"/>
        <end position="523"/>
    </location>
</feature>
<keyword evidence="3" id="KW-0472">Membrane</keyword>
<keyword evidence="3" id="KW-1133">Transmembrane helix</keyword>
<dbReference type="InterPro" id="IPR001932">
    <property type="entry name" value="PPM-type_phosphatase-like_dom"/>
</dbReference>
<feature type="transmembrane region" description="Helical" evidence="3">
    <location>
        <begin position="119"/>
        <end position="139"/>
    </location>
</feature>
<feature type="compositionally biased region" description="Low complexity" evidence="2">
    <location>
        <begin position="1"/>
        <end position="10"/>
    </location>
</feature>
<dbReference type="Gene3D" id="3.60.40.10">
    <property type="entry name" value="PPM-type phosphatase domain"/>
    <property type="match status" value="1"/>
</dbReference>
<proteinExistence type="predicted"/>
<dbReference type="CDD" id="cd16936">
    <property type="entry name" value="HATPase_RsbW-like"/>
    <property type="match status" value="1"/>
</dbReference>
<dbReference type="Pfam" id="PF07228">
    <property type="entry name" value="SpoIIE"/>
    <property type="match status" value="1"/>
</dbReference>
<dbReference type="FunFam" id="3.30.565.10:FF:000028">
    <property type="entry name" value="PAS sensor protein"/>
    <property type="match status" value="1"/>
</dbReference>
<evidence type="ECO:0000313" key="6">
    <source>
        <dbReference type="EMBL" id="KUN31347.1"/>
    </source>
</evidence>
<feature type="region of interest" description="Disordered" evidence="2">
    <location>
        <begin position="526"/>
        <end position="550"/>
    </location>
</feature>
<dbReference type="Gene3D" id="3.30.565.10">
    <property type="entry name" value="Histidine kinase-like ATPase, C-terminal domain"/>
    <property type="match status" value="1"/>
</dbReference>
<dbReference type="Pfam" id="PF13581">
    <property type="entry name" value="HATPase_c_2"/>
    <property type="match status" value="1"/>
</dbReference>
<evidence type="ECO:0000256" key="2">
    <source>
        <dbReference type="SAM" id="MobiDB-lite"/>
    </source>
</evidence>
<evidence type="ECO:0000259" key="4">
    <source>
        <dbReference type="Pfam" id="PF07228"/>
    </source>
</evidence>